<dbReference type="Proteomes" id="UP000092952">
    <property type="component" value="Chromosome"/>
</dbReference>
<feature type="active site" description="Tele-AMP-histidine intermediate" evidence="1">
    <location>
        <position position="100"/>
    </location>
</feature>
<dbReference type="Pfam" id="PF11969">
    <property type="entry name" value="DcpS_C"/>
    <property type="match status" value="1"/>
</dbReference>
<dbReference type="SUPFAM" id="SSF54197">
    <property type="entry name" value="HIT-like"/>
    <property type="match status" value="1"/>
</dbReference>
<dbReference type="PROSITE" id="PS00892">
    <property type="entry name" value="HIT_1"/>
    <property type="match status" value="1"/>
</dbReference>
<accession>A0A1B1YSH6</accession>
<reference evidence="6" key="1">
    <citation type="submission" date="2016-03" db="EMBL/GenBank/DDBJ databases">
        <title>Complete genome sequence of Solimmundus cernigliae, representing a novel lineage of polycyclic aromatic hydrocarbon degraders within the Gammaproteobacteria.</title>
        <authorList>
            <person name="Singleton D.R."/>
            <person name="Dickey A.N."/>
            <person name="Scholl E.H."/>
            <person name="Wright F.A."/>
            <person name="Aitken M.D."/>
        </authorList>
    </citation>
    <scope>NUCLEOTIDE SEQUENCE [LARGE SCALE GENOMIC DNA]</scope>
    <source>
        <strain evidence="6">TR3.2</strain>
    </source>
</reference>
<evidence type="ECO:0000259" key="4">
    <source>
        <dbReference type="PROSITE" id="PS51084"/>
    </source>
</evidence>
<proteinExistence type="predicted"/>
<dbReference type="OrthoDB" id="9784774at2"/>
<sequence>MSDCLFCRMVSGDIKPDLLHADERLLVIRDINPQAPFHALVIPREHIATLNDLEPRHADTVGRMYLAARDLAAAQGFAADGFRTVMNCNRLAGQTVFHIHLHVLAGRAMHWPPG</sequence>
<evidence type="ECO:0000313" key="5">
    <source>
        <dbReference type="EMBL" id="ANX03685.1"/>
    </source>
</evidence>
<keyword evidence="6" id="KW-1185">Reference proteome</keyword>
<feature type="domain" description="HIT" evidence="4">
    <location>
        <begin position="5"/>
        <end position="114"/>
    </location>
</feature>
<dbReference type="InterPro" id="IPR036265">
    <property type="entry name" value="HIT-like_sf"/>
</dbReference>
<dbReference type="EMBL" id="CP014671">
    <property type="protein sequence ID" value="ANX03685.1"/>
    <property type="molecule type" value="Genomic_DNA"/>
</dbReference>
<evidence type="ECO:0000256" key="3">
    <source>
        <dbReference type="PROSITE-ProRule" id="PRU00464"/>
    </source>
</evidence>
<dbReference type="Gene3D" id="3.30.428.10">
    <property type="entry name" value="HIT-like"/>
    <property type="match status" value="1"/>
</dbReference>
<protein>
    <submittedName>
        <fullName evidence="5">Histidine triad nucleotide-binding protein</fullName>
    </submittedName>
</protein>
<organism evidence="5 6">
    <name type="scientific">Immundisolibacter cernigliae</name>
    <dbReference type="NCBI Taxonomy" id="1810504"/>
    <lineage>
        <taxon>Bacteria</taxon>
        <taxon>Pseudomonadati</taxon>
        <taxon>Pseudomonadota</taxon>
        <taxon>Gammaproteobacteria</taxon>
        <taxon>Immundisolibacterales</taxon>
        <taxon>Immundisolibacteraceae</taxon>
        <taxon>Immundisolibacter</taxon>
    </lineage>
</organism>
<dbReference type="InterPro" id="IPR011146">
    <property type="entry name" value="HIT-like"/>
</dbReference>
<dbReference type="PROSITE" id="PS51084">
    <property type="entry name" value="HIT_2"/>
    <property type="match status" value="1"/>
</dbReference>
<dbReference type="FunCoup" id="A0A1B1YSH6">
    <property type="interactions" value="543"/>
</dbReference>
<gene>
    <name evidence="5" type="ORF">PG2T_05400</name>
</gene>
<name>A0A1B1YSH6_9GAMM</name>
<dbReference type="InterPro" id="IPR019808">
    <property type="entry name" value="Histidine_triad_CS"/>
</dbReference>
<evidence type="ECO:0000256" key="2">
    <source>
        <dbReference type="PIRSR" id="PIRSR601310-3"/>
    </source>
</evidence>
<dbReference type="GO" id="GO:0003824">
    <property type="term" value="F:catalytic activity"/>
    <property type="evidence" value="ECO:0007669"/>
    <property type="project" value="InterPro"/>
</dbReference>
<evidence type="ECO:0000313" key="6">
    <source>
        <dbReference type="Proteomes" id="UP000092952"/>
    </source>
</evidence>
<dbReference type="InParanoid" id="A0A1B1YSH6"/>
<evidence type="ECO:0000256" key="1">
    <source>
        <dbReference type="PIRSR" id="PIRSR601310-1"/>
    </source>
</evidence>
<dbReference type="PANTHER" id="PTHR23089">
    <property type="entry name" value="HISTIDINE TRIAD HIT PROTEIN"/>
    <property type="match status" value="1"/>
</dbReference>
<dbReference type="InterPro" id="IPR001310">
    <property type="entry name" value="Histidine_triad_HIT"/>
</dbReference>
<feature type="short sequence motif" description="Histidine triad motif" evidence="2 3">
    <location>
        <begin position="98"/>
        <end position="102"/>
    </location>
</feature>
<dbReference type="PRINTS" id="PR00332">
    <property type="entry name" value="HISTRIAD"/>
</dbReference>
<dbReference type="STRING" id="1810504.PG2T_05400"/>
<dbReference type="KEGG" id="gbi:PG2T_05400"/>
<dbReference type="CDD" id="cd01276">
    <property type="entry name" value="PKCI_related"/>
    <property type="match status" value="1"/>
</dbReference>
<dbReference type="AlphaFoldDB" id="A0A1B1YSH6"/>
<dbReference type="RefSeq" id="WP_068803257.1">
    <property type="nucleotide sequence ID" value="NZ_CP014671.1"/>
</dbReference>